<name>A0A1L7U1J5_FUSMA</name>
<reference evidence="3" key="1">
    <citation type="journal article" date="2016" name="Genome Biol. Evol.">
        <title>Comparative 'omics' of the Fusarium fujikuroi species complex highlights differences in genetic potential and metabolite synthesis.</title>
        <authorList>
            <person name="Niehaus E.-M."/>
            <person name="Muensterkoetter M."/>
            <person name="Proctor R.H."/>
            <person name="Brown D.W."/>
            <person name="Sharon A."/>
            <person name="Idan Y."/>
            <person name="Oren-Young L."/>
            <person name="Sieber C.M."/>
            <person name="Novak O."/>
            <person name="Pencik A."/>
            <person name="Tarkowska D."/>
            <person name="Hromadova K."/>
            <person name="Freeman S."/>
            <person name="Maymon M."/>
            <person name="Elazar M."/>
            <person name="Youssef S.A."/>
            <person name="El-Shabrawy E.S.M."/>
            <person name="Shalaby A.B.A."/>
            <person name="Houterman P."/>
            <person name="Brock N.L."/>
            <person name="Burkhardt I."/>
            <person name="Tsavkelova E.A."/>
            <person name="Dickschat J.S."/>
            <person name="Galuszka P."/>
            <person name="Gueldener U."/>
            <person name="Tudzynski B."/>
        </authorList>
    </citation>
    <scope>NUCLEOTIDE SEQUENCE [LARGE SCALE GENOMIC DNA]</scope>
    <source>
        <strain evidence="3">MRC7560</strain>
    </source>
</reference>
<dbReference type="Proteomes" id="UP000184255">
    <property type="component" value="Unassembled WGS sequence"/>
</dbReference>
<dbReference type="Pfam" id="PF22939">
    <property type="entry name" value="WHD_GPIID"/>
    <property type="match status" value="1"/>
</dbReference>
<dbReference type="InterPro" id="IPR015943">
    <property type="entry name" value="WD40/YVTN_repeat-like_dom_sf"/>
</dbReference>
<dbReference type="VEuPathDB" id="FungiDB:FMAN_12791"/>
<dbReference type="SUPFAM" id="SSF50978">
    <property type="entry name" value="WD40 repeat-like"/>
    <property type="match status" value="1"/>
</dbReference>
<feature type="domain" description="GPI inositol-deacylase winged helix" evidence="1">
    <location>
        <begin position="1"/>
        <end position="88"/>
    </location>
</feature>
<comment type="caution">
    <text evidence="2">The sequence shown here is derived from an EMBL/GenBank/DDBJ whole genome shotgun (WGS) entry which is preliminary data.</text>
</comment>
<organism evidence="2 3">
    <name type="scientific">Fusarium mangiferae</name>
    <name type="common">Mango malformation disease fungus</name>
    <dbReference type="NCBI Taxonomy" id="192010"/>
    <lineage>
        <taxon>Eukaryota</taxon>
        <taxon>Fungi</taxon>
        <taxon>Dikarya</taxon>
        <taxon>Ascomycota</taxon>
        <taxon>Pezizomycotina</taxon>
        <taxon>Sordariomycetes</taxon>
        <taxon>Hypocreomycetidae</taxon>
        <taxon>Hypocreales</taxon>
        <taxon>Nectriaceae</taxon>
        <taxon>Fusarium</taxon>
        <taxon>Fusarium fujikuroi species complex</taxon>
    </lineage>
</organism>
<evidence type="ECO:0000259" key="1">
    <source>
        <dbReference type="Pfam" id="PF22939"/>
    </source>
</evidence>
<protein>
    <recommendedName>
        <fullName evidence="1">GPI inositol-deacylase winged helix domain-containing protein</fullName>
    </recommendedName>
</protein>
<proteinExistence type="predicted"/>
<evidence type="ECO:0000313" key="3">
    <source>
        <dbReference type="Proteomes" id="UP000184255"/>
    </source>
</evidence>
<dbReference type="EMBL" id="FCQH01000015">
    <property type="protein sequence ID" value="CVL04680.1"/>
    <property type="molecule type" value="Genomic_DNA"/>
</dbReference>
<sequence length="906" mass="100004">MSQVSRGKELAKAILLWAACAVRPMTIGELDGALTLDIHDSFPDLGESIATLCGQLVVVDKQGRVNMVHETAREFLVSGGSRSEFSIDETQAHTRMAEVCLSYLVGDEMKPPRNRRRRSAANLPTRQDFAIYAYTAYSYHLSKADSLAAGTFQLVTQFLKSNVLTWIETMAGSQNLTPLIRASKHLKSYISRCAVERSPLDPQMRALQQWSMDFARIPAMFANALAVSPSAIYSLISPFCPSESMIYGLGSSNQKLAVPGASNEQWDDRILCVDFRTGQLKALRYGNGFLAIAFGSGTDIRTGQVVHTLVNPPRPLGMEFDGDTLFIASRKNFIDSWKLSHNVQPELVRRPWGDANTPETNRIPLSGVPCALTLSTSHGMLAVAYNGQPIILWDICGKKLSSGETSTYVIVALAFNPNSDMGLLAVAYLDGDLALLDPYTDRQLECFRANCQTLAPSPIGRFLAAGCANGITHIYEFDTFKLLYMVKSSNSYIKQLAFSKDTLLRESRSDDSSGLTSATLFETVSLEAKAKITSMAVHHKSTVILCGKDDGSVELYERKNAASLGILYKHKSAVRLLVWIEKKDALLSVDASNRIFLYMIQKSADKGWLNEPAELFETRLDSEKAITDVSVGEAAAKFLVSTRESDHLFDLKDGKSEMERTHPQIPGTRKWLPHPKSAQHLICVDNVKICAHSWCDLTEVSSVKFQLDDQTGELTNATLYSLSQEHRIMLHLVHPRSSTKTNRIAVINLDHLPVQGSDLSLSQRKQTYDLATIAQSTTDGDKGDMFKPSDLPAALNWRVTQFELDIAHFIGVDDSSKLIFLNQSCWVCSVDLSASGFDITQREGDSLIEVSEHIFIPHDWFAGKKDIVCVLAKGDVALTRGGDLAVIRGGIEYNEAAFRTVVWTAT</sequence>
<keyword evidence="3" id="KW-1185">Reference proteome</keyword>
<evidence type="ECO:0000313" key="2">
    <source>
        <dbReference type="EMBL" id="CVL04680.1"/>
    </source>
</evidence>
<dbReference type="Gene3D" id="2.130.10.10">
    <property type="entry name" value="YVTN repeat-like/Quinoprotein amine dehydrogenase"/>
    <property type="match status" value="2"/>
</dbReference>
<dbReference type="RefSeq" id="XP_041688871.1">
    <property type="nucleotide sequence ID" value="XM_041823275.1"/>
</dbReference>
<dbReference type="InterPro" id="IPR036322">
    <property type="entry name" value="WD40_repeat_dom_sf"/>
</dbReference>
<dbReference type="GeneID" id="65092041"/>
<dbReference type="PANTHER" id="PTHR10039:SF16">
    <property type="entry name" value="GPI INOSITOL-DEACYLASE"/>
    <property type="match status" value="1"/>
</dbReference>
<dbReference type="InterPro" id="IPR054471">
    <property type="entry name" value="GPIID_WHD"/>
</dbReference>
<gene>
    <name evidence="2" type="ORF">FMAN_12791</name>
</gene>
<dbReference type="SMART" id="SM00320">
    <property type="entry name" value="WD40"/>
    <property type="match status" value="4"/>
</dbReference>
<accession>A0A1L7U1J5</accession>
<dbReference type="AlphaFoldDB" id="A0A1L7U1J5"/>
<dbReference type="PANTHER" id="PTHR10039">
    <property type="entry name" value="AMELOGENIN"/>
    <property type="match status" value="1"/>
</dbReference>
<dbReference type="InterPro" id="IPR001680">
    <property type="entry name" value="WD40_rpt"/>
</dbReference>